<dbReference type="AlphaFoldDB" id="A0AAE1RN70"/>
<dbReference type="Proteomes" id="UP001291623">
    <property type="component" value="Unassembled WGS sequence"/>
</dbReference>
<keyword evidence="2" id="KW-1185">Reference proteome</keyword>
<evidence type="ECO:0000313" key="1">
    <source>
        <dbReference type="EMBL" id="KAK4354102.1"/>
    </source>
</evidence>
<protein>
    <submittedName>
        <fullName evidence="1">Uncharacterized protein</fullName>
    </submittedName>
</protein>
<gene>
    <name evidence="1" type="ORF">RND71_026296</name>
</gene>
<name>A0AAE1RN70_9SOLA</name>
<proteinExistence type="predicted"/>
<reference evidence="1" key="1">
    <citation type="submission" date="2023-12" db="EMBL/GenBank/DDBJ databases">
        <title>Genome assembly of Anisodus tanguticus.</title>
        <authorList>
            <person name="Wang Y.-J."/>
        </authorList>
    </citation>
    <scope>NUCLEOTIDE SEQUENCE</scope>
    <source>
        <strain evidence="1">KB-2021</strain>
        <tissue evidence="1">Leaf</tissue>
    </source>
</reference>
<sequence length="126" mass="14279">MTVVAQEHQCDSINESSSTKQAKKYKMSAPVEVWLIEVRFFYKPRIFLSVWVPHWHMDPSAKVVSAPVNIWDLSDLTSANGFSTEASLLQRSRFCWGGITIHVIMVNDLEVILISKIISSGLELDQ</sequence>
<evidence type="ECO:0000313" key="2">
    <source>
        <dbReference type="Proteomes" id="UP001291623"/>
    </source>
</evidence>
<organism evidence="1 2">
    <name type="scientific">Anisodus tanguticus</name>
    <dbReference type="NCBI Taxonomy" id="243964"/>
    <lineage>
        <taxon>Eukaryota</taxon>
        <taxon>Viridiplantae</taxon>
        <taxon>Streptophyta</taxon>
        <taxon>Embryophyta</taxon>
        <taxon>Tracheophyta</taxon>
        <taxon>Spermatophyta</taxon>
        <taxon>Magnoliopsida</taxon>
        <taxon>eudicotyledons</taxon>
        <taxon>Gunneridae</taxon>
        <taxon>Pentapetalae</taxon>
        <taxon>asterids</taxon>
        <taxon>lamiids</taxon>
        <taxon>Solanales</taxon>
        <taxon>Solanaceae</taxon>
        <taxon>Solanoideae</taxon>
        <taxon>Hyoscyameae</taxon>
        <taxon>Anisodus</taxon>
    </lineage>
</organism>
<dbReference type="EMBL" id="JAVYJV010000014">
    <property type="protein sequence ID" value="KAK4354102.1"/>
    <property type="molecule type" value="Genomic_DNA"/>
</dbReference>
<comment type="caution">
    <text evidence="1">The sequence shown here is derived from an EMBL/GenBank/DDBJ whole genome shotgun (WGS) entry which is preliminary data.</text>
</comment>
<accession>A0AAE1RN70</accession>